<keyword evidence="7 9" id="KW-0378">Hydrolase</keyword>
<dbReference type="Proteomes" id="UP000274271">
    <property type="component" value="Unassembled WGS sequence"/>
</dbReference>
<dbReference type="InterPro" id="IPR005320">
    <property type="entry name" value="Peptidase_S51"/>
</dbReference>
<keyword evidence="9" id="KW-0121">Carboxypeptidase</keyword>
<evidence type="ECO:0000256" key="6">
    <source>
        <dbReference type="ARBA" id="ARBA00022670"/>
    </source>
</evidence>
<dbReference type="EMBL" id="RQJP01000001">
    <property type="protein sequence ID" value="RRB18112.1"/>
    <property type="molecule type" value="Genomic_DNA"/>
</dbReference>
<dbReference type="EC" id="3.4.15.6" evidence="4"/>
<dbReference type="GO" id="GO:0008236">
    <property type="term" value="F:serine-type peptidase activity"/>
    <property type="evidence" value="ECO:0007669"/>
    <property type="project" value="UniProtKB-KW"/>
</dbReference>
<proteinExistence type="inferred from homology"/>
<dbReference type="PANTHER" id="PTHR36175:SF1">
    <property type="entry name" value="CYANOPHYCINASE"/>
    <property type="match status" value="1"/>
</dbReference>
<evidence type="ECO:0000256" key="5">
    <source>
        <dbReference type="ARBA" id="ARBA00015719"/>
    </source>
</evidence>
<comment type="catalytic activity">
    <reaction evidence="1">
        <text>[L-4-(L-arginin-2-N-yl)aspartate](n) + H2O = [L-4-(L-arginin-2-N-yl)aspartate](n-1) + L-4-(L-arginin-2-N-yl)aspartate</text>
        <dbReference type="Rhea" id="RHEA:12845"/>
        <dbReference type="Rhea" id="RHEA-COMP:13728"/>
        <dbReference type="Rhea" id="RHEA-COMP:13734"/>
        <dbReference type="ChEBI" id="CHEBI:15377"/>
        <dbReference type="ChEBI" id="CHEBI:137986"/>
        <dbReference type="ChEBI" id="CHEBI:137991"/>
        <dbReference type="EC" id="3.4.15.6"/>
    </reaction>
</comment>
<sequence length="290" mass="31772">METPKGKLVSIGGSEVKDSADNAASSELRQSNFFESGILAEFLDELKGRNARIEVIPAASEIPREMGKNYREAFHKLGCKNVQVMYIDSQEEADQDEHLQRIEKADAVLFTGGDQTTLIDKLLDTKLIALIQKRYQNDDFVIAGTSAGAAAMPRLAIKDGKSAESLIKGMVETEKGLSLLPDAIIDTHFMQRSRFPRLTEALLRNPGLLGIGLCIDSGVVISQGNILRAIGSGGVFIIDTDEVKNTNYYEIPELQPVFVSNLRVTILARGGSFHLRERIFTKTEETAVSG</sequence>
<dbReference type="AlphaFoldDB" id="A0A3P1CXG4"/>
<dbReference type="GO" id="GO:0008241">
    <property type="term" value="F:peptidyl-dipeptidase activity"/>
    <property type="evidence" value="ECO:0007669"/>
    <property type="project" value="UniProtKB-EC"/>
</dbReference>
<evidence type="ECO:0000256" key="1">
    <source>
        <dbReference type="ARBA" id="ARBA00001092"/>
    </source>
</evidence>
<evidence type="ECO:0000256" key="4">
    <source>
        <dbReference type="ARBA" id="ARBA00013115"/>
    </source>
</evidence>
<evidence type="ECO:0000313" key="9">
    <source>
        <dbReference type="EMBL" id="RRB18112.1"/>
    </source>
</evidence>
<dbReference type="GO" id="GO:0004180">
    <property type="term" value="F:carboxypeptidase activity"/>
    <property type="evidence" value="ECO:0007669"/>
    <property type="project" value="UniProtKB-KW"/>
</dbReference>
<keyword evidence="10" id="KW-1185">Reference proteome</keyword>
<evidence type="ECO:0000256" key="8">
    <source>
        <dbReference type="ARBA" id="ARBA00022825"/>
    </source>
</evidence>
<dbReference type="CDD" id="cd03145">
    <property type="entry name" value="GAT1_cyanophycinase"/>
    <property type="match status" value="1"/>
</dbReference>
<evidence type="ECO:0000256" key="7">
    <source>
        <dbReference type="ARBA" id="ARBA00022801"/>
    </source>
</evidence>
<dbReference type="NCBIfam" id="TIGR02069">
    <property type="entry name" value="cyanophycinase"/>
    <property type="match status" value="1"/>
</dbReference>
<comment type="similarity">
    <text evidence="3">Belongs to the peptidase S51 family.</text>
</comment>
<dbReference type="GO" id="GO:0006508">
    <property type="term" value="P:proteolysis"/>
    <property type="evidence" value="ECO:0007669"/>
    <property type="project" value="UniProtKB-KW"/>
</dbReference>
<gene>
    <name evidence="9" type="ORF">EHT87_07515</name>
</gene>
<comment type="caution">
    <text evidence="9">The sequence shown here is derived from an EMBL/GenBank/DDBJ whole genome shotgun (WGS) entry which is preliminary data.</text>
</comment>
<dbReference type="PANTHER" id="PTHR36175">
    <property type="entry name" value="CYANOPHYCINASE"/>
    <property type="match status" value="1"/>
</dbReference>
<keyword evidence="6" id="KW-0645">Protease</keyword>
<accession>A0A3P1CXG4</accession>
<dbReference type="OrthoDB" id="9799980at2"/>
<dbReference type="InterPro" id="IPR011811">
    <property type="entry name" value="Peptidase_S51_cyanophycinase"/>
</dbReference>
<protein>
    <recommendedName>
        <fullName evidence="5">Cyanophycinase</fullName>
        <ecNumber evidence="4">3.4.15.6</ecNumber>
    </recommendedName>
</protein>
<organism evidence="9 10">
    <name type="scientific">Larkinella knui</name>
    <dbReference type="NCBI Taxonomy" id="2025310"/>
    <lineage>
        <taxon>Bacteria</taxon>
        <taxon>Pseudomonadati</taxon>
        <taxon>Bacteroidota</taxon>
        <taxon>Cytophagia</taxon>
        <taxon>Cytophagales</taxon>
        <taxon>Spirosomataceae</taxon>
        <taxon>Larkinella</taxon>
    </lineage>
</organism>
<dbReference type="SUPFAM" id="SSF52317">
    <property type="entry name" value="Class I glutamine amidotransferase-like"/>
    <property type="match status" value="1"/>
</dbReference>
<evidence type="ECO:0000313" key="10">
    <source>
        <dbReference type="Proteomes" id="UP000274271"/>
    </source>
</evidence>
<reference evidence="9 10" key="1">
    <citation type="submission" date="2018-11" db="EMBL/GenBank/DDBJ databases">
        <authorList>
            <person name="Zhou Z."/>
            <person name="Wang G."/>
        </authorList>
    </citation>
    <scope>NUCLEOTIDE SEQUENCE [LARGE SCALE GENOMIC DNA]</scope>
    <source>
        <strain evidence="9 10">KCTC42998</strain>
    </source>
</reference>
<dbReference type="InterPro" id="IPR029062">
    <property type="entry name" value="Class_I_gatase-like"/>
</dbReference>
<dbReference type="Gene3D" id="3.40.50.880">
    <property type="match status" value="1"/>
</dbReference>
<dbReference type="RefSeq" id="WP_124905380.1">
    <property type="nucleotide sequence ID" value="NZ_RQJP01000001.1"/>
</dbReference>
<name>A0A3P1CXG4_9BACT</name>
<comment type="function">
    <text evidence="2">Exopeptidase that catalyzes the hydrolytic cleavage of multi-L-arginyl-poly-L-aspartic acid (cyanophycin; a water-insoluble reserve polymer) into aspartate-arginine dipeptides.</text>
</comment>
<keyword evidence="8" id="KW-0720">Serine protease</keyword>
<dbReference type="PIRSF" id="PIRSF032067">
    <property type="entry name" value="Cyanophycinase"/>
    <property type="match status" value="1"/>
</dbReference>
<evidence type="ECO:0000256" key="3">
    <source>
        <dbReference type="ARBA" id="ARBA00006534"/>
    </source>
</evidence>
<evidence type="ECO:0000256" key="2">
    <source>
        <dbReference type="ARBA" id="ARBA00002039"/>
    </source>
</evidence>
<dbReference type="Pfam" id="PF03575">
    <property type="entry name" value="Peptidase_S51"/>
    <property type="match status" value="1"/>
</dbReference>